<evidence type="ECO:0000256" key="1">
    <source>
        <dbReference type="SAM" id="Phobius"/>
    </source>
</evidence>
<keyword evidence="1" id="KW-0812">Transmembrane</keyword>
<feature type="transmembrane region" description="Helical" evidence="1">
    <location>
        <begin position="73"/>
        <end position="92"/>
    </location>
</feature>
<evidence type="ECO:0000313" key="2">
    <source>
        <dbReference type="EMBL" id="CAD7575426.1"/>
    </source>
</evidence>
<name>A0A7R9JA93_TIMCA</name>
<accession>A0A7R9JA93</accession>
<reference evidence="2" key="1">
    <citation type="submission" date="2020-11" db="EMBL/GenBank/DDBJ databases">
        <authorList>
            <person name="Tran Van P."/>
        </authorList>
    </citation>
    <scope>NUCLEOTIDE SEQUENCE</scope>
</reference>
<dbReference type="AlphaFoldDB" id="A0A7R9JA93"/>
<organism evidence="2">
    <name type="scientific">Timema californicum</name>
    <name type="common">California timema</name>
    <name type="synonym">Walking stick</name>
    <dbReference type="NCBI Taxonomy" id="61474"/>
    <lineage>
        <taxon>Eukaryota</taxon>
        <taxon>Metazoa</taxon>
        <taxon>Ecdysozoa</taxon>
        <taxon>Arthropoda</taxon>
        <taxon>Hexapoda</taxon>
        <taxon>Insecta</taxon>
        <taxon>Pterygota</taxon>
        <taxon>Neoptera</taxon>
        <taxon>Polyneoptera</taxon>
        <taxon>Phasmatodea</taxon>
        <taxon>Timematodea</taxon>
        <taxon>Timematoidea</taxon>
        <taxon>Timematidae</taxon>
        <taxon>Timema</taxon>
    </lineage>
</organism>
<proteinExistence type="predicted"/>
<sequence>MEKLQHGNSEEEFKTLYETALRLVKDVGSTITMPRSTVPQLEKKWLAQKPRCENKMSGFVSVGLVEFYPALHILQYGIMAALAVFLAELVFFHSDLLSSYNVAKVYFWSSLWQWVLPDDSRQFGGSTRQE</sequence>
<dbReference type="EMBL" id="OE183192">
    <property type="protein sequence ID" value="CAD7575426.1"/>
    <property type="molecule type" value="Genomic_DNA"/>
</dbReference>
<protein>
    <submittedName>
        <fullName evidence="2">(California timema) hypothetical protein</fullName>
    </submittedName>
</protein>
<keyword evidence="1" id="KW-1133">Transmembrane helix</keyword>
<gene>
    <name evidence="2" type="ORF">TCMB3V08_LOCUS8019</name>
</gene>
<keyword evidence="1" id="KW-0472">Membrane</keyword>